<dbReference type="GO" id="GO:0016491">
    <property type="term" value="F:oxidoreductase activity"/>
    <property type="evidence" value="ECO:0007669"/>
    <property type="project" value="UniProtKB-KW"/>
</dbReference>
<dbReference type="InterPro" id="IPR057326">
    <property type="entry name" value="KR_dom"/>
</dbReference>
<evidence type="ECO:0000256" key="3">
    <source>
        <dbReference type="RuleBase" id="RU000363"/>
    </source>
</evidence>
<dbReference type="PRINTS" id="PR00080">
    <property type="entry name" value="SDRFAMILY"/>
</dbReference>
<evidence type="ECO:0000313" key="6">
    <source>
        <dbReference type="Proteomes" id="UP000249340"/>
    </source>
</evidence>
<dbReference type="AlphaFoldDB" id="A0A345T4Z9"/>
<organism evidence="5 6">
    <name type="scientific">Peterkaempfera bronchialis</name>
    <dbReference type="NCBI Taxonomy" id="2126346"/>
    <lineage>
        <taxon>Bacteria</taxon>
        <taxon>Bacillati</taxon>
        <taxon>Actinomycetota</taxon>
        <taxon>Actinomycetes</taxon>
        <taxon>Kitasatosporales</taxon>
        <taxon>Streptomycetaceae</taxon>
        <taxon>Peterkaempfera</taxon>
    </lineage>
</organism>
<keyword evidence="2" id="KW-0560">Oxidoreductase</keyword>
<dbReference type="InterPro" id="IPR036291">
    <property type="entry name" value="NAD(P)-bd_dom_sf"/>
</dbReference>
<feature type="domain" description="Ketoreductase" evidence="4">
    <location>
        <begin position="5"/>
        <end position="223"/>
    </location>
</feature>
<keyword evidence="6" id="KW-1185">Reference proteome</keyword>
<gene>
    <name evidence="5" type="ORF">C7M71_000400</name>
</gene>
<dbReference type="SUPFAM" id="SSF51735">
    <property type="entry name" value="NAD(P)-binding Rossmann-fold domains"/>
    <property type="match status" value="1"/>
</dbReference>
<dbReference type="KEGG" id="stri:C7M71_000400"/>
<evidence type="ECO:0000256" key="2">
    <source>
        <dbReference type="ARBA" id="ARBA00023002"/>
    </source>
</evidence>
<dbReference type="Pfam" id="PF00106">
    <property type="entry name" value="adh_short"/>
    <property type="match status" value="1"/>
</dbReference>
<dbReference type="PROSITE" id="PS00061">
    <property type="entry name" value="ADH_SHORT"/>
    <property type="match status" value="1"/>
</dbReference>
<sequence>MLKGRVVVVTGGGRGIGRAHCLELARHGATVVVNDLGVGLRGDDVGESPAEEVAAEIVKLGGEAVADMASVTDWDGVGAMVGRIVERYGRLDAVVNNAGILRDGMITRLREEDVDQVLAVHLKGTMALTHHACAHWREVARATGEQVAGRIVNTTSGAGLASNVGQAVYGAAKAGIANLTLVTAMEMARYGVTANAVSPVARTRMTTSVGMAEESRSGGWDPMDPENSSPVVAWLASAESGWLSGAVLRVDGNTVHRVQPWTVLDGHTAAGGERLSAEEIDSGLRRVFGVLPGGIASLSRR</sequence>
<dbReference type="InterPro" id="IPR051687">
    <property type="entry name" value="Peroxisomal_Beta-Oxidation"/>
</dbReference>
<dbReference type="EMBL" id="CP031264">
    <property type="protein sequence ID" value="AXI81054.1"/>
    <property type="molecule type" value="Genomic_DNA"/>
</dbReference>
<dbReference type="InterPro" id="IPR020904">
    <property type="entry name" value="Sc_DH/Rdtase_CS"/>
</dbReference>
<dbReference type="Gene3D" id="3.40.50.720">
    <property type="entry name" value="NAD(P)-binding Rossmann-like Domain"/>
    <property type="match status" value="1"/>
</dbReference>
<dbReference type="PANTHER" id="PTHR45024:SF2">
    <property type="entry name" value="SCP2 DOMAIN-CONTAINING PROTEIN"/>
    <property type="match status" value="1"/>
</dbReference>
<name>A0A345T4Z9_9ACTN</name>
<dbReference type="InterPro" id="IPR002347">
    <property type="entry name" value="SDR_fam"/>
</dbReference>
<comment type="similarity">
    <text evidence="1 3">Belongs to the short-chain dehydrogenases/reductases (SDR) family.</text>
</comment>
<dbReference type="OrthoDB" id="9808187at2"/>
<dbReference type="PRINTS" id="PR00081">
    <property type="entry name" value="GDHRDH"/>
</dbReference>
<evidence type="ECO:0000256" key="1">
    <source>
        <dbReference type="ARBA" id="ARBA00006484"/>
    </source>
</evidence>
<proteinExistence type="inferred from homology"/>
<dbReference type="SMART" id="SM00822">
    <property type="entry name" value="PKS_KR"/>
    <property type="match status" value="1"/>
</dbReference>
<dbReference type="PANTHER" id="PTHR45024">
    <property type="entry name" value="DEHYDROGENASES, SHORT CHAIN"/>
    <property type="match status" value="1"/>
</dbReference>
<evidence type="ECO:0000259" key="4">
    <source>
        <dbReference type="SMART" id="SM00822"/>
    </source>
</evidence>
<dbReference type="Proteomes" id="UP000249340">
    <property type="component" value="Chromosome"/>
</dbReference>
<accession>A0A345T4Z9</accession>
<evidence type="ECO:0000313" key="5">
    <source>
        <dbReference type="EMBL" id="AXI81054.1"/>
    </source>
</evidence>
<protein>
    <submittedName>
        <fullName evidence="5">SDR family NAD(P)-dependent oxidoreductase</fullName>
    </submittedName>
</protein>
<reference evidence="6" key="1">
    <citation type="submission" date="2018-07" db="EMBL/GenBank/DDBJ databases">
        <title>Streptacidiphilus bronchialis DSM 106435 chromosome.</title>
        <authorList>
            <person name="Batra D."/>
            <person name="Gulvik C.A."/>
        </authorList>
    </citation>
    <scope>NUCLEOTIDE SEQUENCE [LARGE SCALE GENOMIC DNA]</scope>
    <source>
        <strain evidence="6">DSM 106435</strain>
    </source>
</reference>